<name>A0A2N3KSL5_9PROT</name>
<dbReference type="Proteomes" id="UP000233597">
    <property type="component" value="Unassembled WGS sequence"/>
</dbReference>
<protein>
    <recommendedName>
        <fullName evidence="3">Phage major tail tube protein</fullName>
    </recommendedName>
</protein>
<accession>A0A2N3KSL5</accession>
<reference evidence="1 2" key="1">
    <citation type="submission" date="2017-09" db="EMBL/GenBank/DDBJ databases">
        <title>Biodiversity and function of Thalassospira species in the particle-attached aromatic-hydrocarbon-degrading consortia from the surface seawater of the South China Sea.</title>
        <authorList>
            <person name="Dong C."/>
            <person name="Liu R."/>
            <person name="Shao Z."/>
        </authorList>
    </citation>
    <scope>NUCLEOTIDE SEQUENCE [LARGE SCALE GENOMIC DNA]</scope>
    <source>
        <strain evidence="1 2">CSC1P2</strain>
    </source>
</reference>
<dbReference type="RefSeq" id="WP_101267296.1">
    <property type="nucleotide sequence ID" value="NZ_NWTK01000008.1"/>
</dbReference>
<dbReference type="InterPro" id="IPR006498">
    <property type="entry name" value="Tail_tube"/>
</dbReference>
<proteinExistence type="predicted"/>
<sequence length="165" mass="18359">MPELNNLNGFTLFIEGARPVGILKSAKHPDIVEKTREIKADYLAAQDVGLGSLEKMVFELEIEGIKPELMARVGTHIENLTIRAVARDPNDTVSPVKVTVSGRLTKLESGEWKTDEDNSQKYTITCRRYIYSVGGNNVFEIDAVNRIWRQNGKDMLAEINAALGV</sequence>
<organism evidence="1 2">
    <name type="scientific">Thalassospira marina</name>
    <dbReference type="NCBI Taxonomy" id="2048283"/>
    <lineage>
        <taxon>Bacteria</taxon>
        <taxon>Pseudomonadati</taxon>
        <taxon>Pseudomonadota</taxon>
        <taxon>Alphaproteobacteria</taxon>
        <taxon>Rhodospirillales</taxon>
        <taxon>Thalassospiraceae</taxon>
        <taxon>Thalassospira</taxon>
    </lineage>
</organism>
<comment type="caution">
    <text evidence="1">The sequence shown here is derived from an EMBL/GenBank/DDBJ whole genome shotgun (WGS) entry which is preliminary data.</text>
</comment>
<evidence type="ECO:0000313" key="2">
    <source>
        <dbReference type="Proteomes" id="UP000233597"/>
    </source>
</evidence>
<dbReference type="Pfam" id="PF04985">
    <property type="entry name" value="Phage_tube"/>
    <property type="match status" value="1"/>
</dbReference>
<evidence type="ECO:0000313" key="1">
    <source>
        <dbReference type="EMBL" id="PKR53510.1"/>
    </source>
</evidence>
<evidence type="ECO:0008006" key="3">
    <source>
        <dbReference type="Google" id="ProtNLM"/>
    </source>
</evidence>
<dbReference type="AlphaFoldDB" id="A0A2N3KSL5"/>
<gene>
    <name evidence="1" type="ORF">COO20_13300</name>
</gene>
<dbReference type="EMBL" id="NWTK01000008">
    <property type="protein sequence ID" value="PKR53510.1"/>
    <property type="molecule type" value="Genomic_DNA"/>
</dbReference>